<evidence type="ECO:0000313" key="12">
    <source>
        <dbReference type="Proteomes" id="UP000247465"/>
    </source>
</evidence>
<dbReference type="GO" id="GO:0030976">
    <property type="term" value="F:thiamine pyrophosphate binding"/>
    <property type="evidence" value="ECO:0007669"/>
    <property type="project" value="UniProtKB-UniRule"/>
</dbReference>
<dbReference type="InterPro" id="IPR029061">
    <property type="entry name" value="THDP-binding"/>
</dbReference>
<dbReference type="KEGG" id="mtar:DF168_01732"/>
<dbReference type="Pfam" id="PF02776">
    <property type="entry name" value="TPP_enzyme_N"/>
    <property type="match status" value="1"/>
</dbReference>
<keyword evidence="4 7" id="KW-0460">Magnesium</keyword>
<dbReference type="SUPFAM" id="SSF52518">
    <property type="entry name" value="Thiamin diphosphate-binding fold (THDP-binding)"/>
    <property type="match status" value="2"/>
</dbReference>
<evidence type="ECO:0000256" key="1">
    <source>
        <dbReference type="ARBA" id="ARBA00022428"/>
    </source>
</evidence>
<comment type="function">
    <text evidence="7">Catalyzes the thiamine diphosphate-dependent decarboxylation of 2-oxoglutarate and the subsequent addition of the resulting succinic semialdehyde-thiamine pyrophosphate anion to isochorismate to yield 2-succinyl-5-enolpyruvyl-6-hydroxy-3-cyclohexene-1-carboxylate (SEPHCHC).</text>
</comment>
<dbReference type="SUPFAM" id="SSF52467">
    <property type="entry name" value="DHS-like NAD/FAD-binding domain"/>
    <property type="match status" value="1"/>
</dbReference>
<evidence type="ECO:0000259" key="8">
    <source>
        <dbReference type="Pfam" id="PF02775"/>
    </source>
</evidence>
<dbReference type="InterPro" id="IPR012001">
    <property type="entry name" value="Thiamin_PyroP_enz_TPP-bd_dom"/>
</dbReference>
<dbReference type="InterPro" id="IPR011766">
    <property type="entry name" value="TPP_enzyme_TPP-bd"/>
</dbReference>
<dbReference type="InterPro" id="IPR029035">
    <property type="entry name" value="DHS-like_NAD/FAD-binding_dom"/>
</dbReference>
<dbReference type="InterPro" id="IPR032264">
    <property type="entry name" value="MenD_middle"/>
</dbReference>
<feature type="domain" description="Thiamine pyrophosphate enzyme TPP-binding" evidence="8">
    <location>
        <begin position="444"/>
        <end position="545"/>
    </location>
</feature>
<protein>
    <recommendedName>
        <fullName evidence="7">2-succinyl-5-enolpyruvyl-6-hydroxy-3-cyclohexene-1-carboxylate synthase</fullName>
        <shortName evidence="7">SEPHCHC synthase</shortName>
        <ecNumber evidence="7">2.2.1.9</ecNumber>
    </recommendedName>
    <alternativeName>
        <fullName evidence="7">Menaquinone biosynthesis protein MenD</fullName>
    </alternativeName>
</protein>
<comment type="subunit">
    <text evidence="7">Homodimer.</text>
</comment>
<comment type="catalytic activity">
    <reaction evidence="7">
        <text>isochorismate + 2-oxoglutarate + H(+) = 5-enolpyruvoyl-6-hydroxy-2-succinyl-cyclohex-3-ene-1-carboxylate + CO2</text>
        <dbReference type="Rhea" id="RHEA:25593"/>
        <dbReference type="ChEBI" id="CHEBI:15378"/>
        <dbReference type="ChEBI" id="CHEBI:16526"/>
        <dbReference type="ChEBI" id="CHEBI:16810"/>
        <dbReference type="ChEBI" id="CHEBI:29780"/>
        <dbReference type="ChEBI" id="CHEBI:58818"/>
        <dbReference type="EC" id="2.2.1.9"/>
    </reaction>
</comment>
<dbReference type="Pfam" id="PF02775">
    <property type="entry name" value="TPP_enzyme_C"/>
    <property type="match status" value="1"/>
</dbReference>
<dbReference type="Gene3D" id="3.40.50.1220">
    <property type="entry name" value="TPP-binding domain"/>
    <property type="match status" value="1"/>
</dbReference>
<evidence type="ECO:0000256" key="6">
    <source>
        <dbReference type="ARBA" id="ARBA00023211"/>
    </source>
</evidence>
<comment type="pathway">
    <text evidence="7">Quinol/quinone metabolism; 1,4-dihydroxy-2-naphthoate biosynthesis; 1,4-dihydroxy-2-naphthoate from chorismate: step 2/7.</text>
</comment>
<dbReference type="GO" id="GO:0000287">
    <property type="term" value="F:magnesium ion binding"/>
    <property type="evidence" value="ECO:0007669"/>
    <property type="project" value="UniProtKB-UniRule"/>
</dbReference>
<dbReference type="UniPathway" id="UPA00079"/>
<evidence type="ECO:0000256" key="5">
    <source>
        <dbReference type="ARBA" id="ARBA00023052"/>
    </source>
</evidence>
<feature type="domain" description="Menaquinone biosynthesis protein MenD middle" evidence="10">
    <location>
        <begin position="230"/>
        <end position="413"/>
    </location>
</feature>
<evidence type="ECO:0000256" key="4">
    <source>
        <dbReference type="ARBA" id="ARBA00022842"/>
    </source>
</evidence>
<dbReference type="NCBIfam" id="TIGR00173">
    <property type="entry name" value="menD"/>
    <property type="match status" value="1"/>
</dbReference>
<evidence type="ECO:0000256" key="3">
    <source>
        <dbReference type="ARBA" id="ARBA00022723"/>
    </source>
</evidence>
<dbReference type="CDD" id="cd07037">
    <property type="entry name" value="TPP_PYR_MenD"/>
    <property type="match status" value="1"/>
</dbReference>
<dbReference type="InterPro" id="IPR004433">
    <property type="entry name" value="MenaQ_synth_MenD"/>
</dbReference>
<evidence type="ECO:0000259" key="9">
    <source>
        <dbReference type="Pfam" id="PF02776"/>
    </source>
</evidence>
<evidence type="ECO:0000259" key="10">
    <source>
        <dbReference type="Pfam" id="PF16582"/>
    </source>
</evidence>
<comment type="pathway">
    <text evidence="7">Quinol/quinone metabolism; menaquinone biosynthesis.</text>
</comment>
<comment type="similarity">
    <text evidence="7">Belongs to the TPP enzyme family. MenD subfamily.</text>
</comment>
<accession>A0A2Z4AH77</accession>
<dbReference type="EC" id="2.2.1.9" evidence="7"/>
<keyword evidence="1 7" id="KW-0474">Menaquinone biosynthesis</keyword>
<gene>
    <name evidence="7 11" type="primary">menD</name>
    <name evidence="11" type="ORF">DF168_01732</name>
</gene>
<dbReference type="UniPathway" id="UPA01057">
    <property type="reaction ID" value="UER00164"/>
</dbReference>
<dbReference type="AlphaFoldDB" id="A0A2Z4AH77"/>
<comment type="cofactor">
    <cofactor evidence="7">
        <name>Mg(2+)</name>
        <dbReference type="ChEBI" id="CHEBI:18420"/>
    </cofactor>
    <cofactor evidence="7">
        <name>Mn(2+)</name>
        <dbReference type="ChEBI" id="CHEBI:29035"/>
    </cofactor>
</comment>
<evidence type="ECO:0000313" key="11">
    <source>
        <dbReference type="EMBL" id="AWT60518.1"/>
    </source>
</evidence>
<feature type="domain" description="Thiamine pyrophosphate enzyme N-terminal TPP-binding" evidence="9">
    <location>
        <begin position="15"/>
        <end position="128"/>
    </location>
</feature>
<evidence type="ECO:0000256" key="2">
    <source>
        <dbReference type="ARBA" id="ARBA00022679"/>
    </source>
</evidence>
<keyword evidence="3 7" id="KW-0479">Metal-binding</keyword>
<keyword evidence="6 7" id="KW-0464">Manganese</keyword>
<dbReference type="HAMAP" id="MF_01659">
    <property type="entry name" value="MenD"/>
    <property type="match status" value="1"/>
</dbReference>
<dbReference type="Proteomes" id="UP000247465">
    <property type="component" value="Chromosome"/>
</dbReference>
<organism evidence="11 12">
    <name type="scientific">Candidatus Moanibacter tarae</name>
    <dbReference type="NCBI Taxonomy" id="2200854"/>
    <lineage>
        <taxon>Bacteria</taxon>
        <taxon>Pseudomonadati</taxon>
        <taxon>Verrucomicrobiota</taxon>
        <taxon>Opitutia</taxon>
        <taxon>Puniceicoccales</taxon>
        <taxon>Puniceicoccales incertae sedis</taxon>
        <taxon>Candidatus Moanibacter</taxon>
    </lineage>
</organism>
<sequence length="590" mass="66366">MFDKIACSNANSLWGAVVAEVLQRLGLRVVIISPGSRSTPLTFALARHSKIETVPVLDERSASFFALGLARRSNIPVALVSTSGTAVANFFPAVIEAHESRIPLLVLTADRPPEVRHCREGQTIDQVKIYGKYPSFQAELAMPSGTLGHLRHLRQTLVYAWERTQFPFRGPVHLNFPFREPLSPETNDAKIEINDEVKHKAFFSQVQSLRKVVVEFPKTEIEQTISDLKEAKKGLIVVGPHYPGDAEEFADSIGRISRFLNWPVIVDALGPLRNFAKFNPFLISNYDSILRNEGYAKLLSPECVLSVGPLPTSKVLRTWLGRGDAKTWLLDCGPDNVDSLHRRTIPLRVTVETFARSFNRGPNRNREFLRTWMGFEKTTRRKIIQRMQNCAFNFEGRVAYTLSKSLPRRAVLIVANSMSVRDMEYFWQPNNSRIKVYCNRGANGIDGTLSTAIGIAHEGGRCFLLTGDLAFLHDINALLLTESFKGWLTIVLVNNLGGGIFENLPIAAYDPPFEDHFAMPQNVDFSKIAIAFGIGYERVKSMKSLPGLLIKKSQSKIRILEMKTDRKRDTKFRRELLEEIAEELGNPQVS</sequence>
<reference evidence="11 12" key="1">
    <citation type="submission" date="2018-06" db="EMBL/GenBank/DDBJ databases">
        <title>Draft Genome Sequence of a Novel Marine Bacterium Related to the Verrucomicrobia.</title>
        <authorList>
            <person name="Vosseberg J."/>
            <person name="Martijn J."/>
            <person name="Ettema T.J.G."/>
        </authorList>
    </citation>
    <scope>NUCLEOTIDE SEQUENCE [LARGE SCALE GENOMIC DNA]</scope>
    <source>
        <strain evidence="11">TARA_B100001123</strain>
    </source>
</reference>
<name>A0A2Z4AH77_9BACT</name>
<dbReference type="PANTHER" id="PTHR42916:SF1">
    <property type="entry name" value="PROTEIN PHYLLO, CHLOROPLASTIC"/>
    <property type="match status" value="1"/>
</dbReference>
<dbReference type="GO" id="GO:0030145">
    <property type="term" value="F:manganese ion binding"/>
    <property type="evidence" value="ECO:0007669"/>
    <property type="project" value="UniProtKB-UniRule"/>
</dbReference>
<dbReference type="Gene3D" id="3.40.50.970">
    <property type="match status" value="2"/>
</dbReference>
<dbReference type="PIRSF" id="PIRSF004983">
    <property type="entry name" value="MenD"/>
    <property type="match status" value="1"/>
</dbReference>
<dbReference type="GO" id="GO:0070204">
    <property type="term" value="F:2-succinyl-5-enolpyruvyl-6-hydroxy-3-cyclohexene-1-carboxylic-acid synthase activity"/>
    <property type="evidence" value="ECO:0007669"/>
    <property type="project" value="UniProtKB-UniRule"/>
</dbReference>
<dbReference type="GO" id="GO:0009234">
    <property type="term" value="P:menaquinone biosynthetic process"/>
    <property type="evidence" value="ECO:0007669"/>
    <property type="project" value="UniProtKB-UniRule"/>
</dbReference>
<dbReference type="PANTHER" id="PTHR42916">
    <property type="entry name" value="2-SUCCINYL-5-ENOLPYRUVYL-6-HYDROXY-3-CYCLOHEXENE-1-CARBOXYLATE SYNTHASE"/>
    <property type="match status" value="1"/>
</dbReference>
<dbReference type="EMBL" id="CP029803">
    <property type="protein sequence ID" value="AWT60518.1"/>
    <property type="molecule type" value="Genomic_DNA"/>
</dbReference>
<proteinExistence type="inferred from homology"/>
<evidence type="ECO:0000256" key="7">
    <source>
        <dbReference type="HAMAP-Rule" id="MF_01659"/>
    </source>
</evidence>
<dbReference type="CDD" id="cd02009">
    <property type="entry name" value="TPP_SHCHC_synthase"/>
    <property type="match status" value="1"/>
</dbReference>
<keyword evidence="5 7" id="KW-0786">Thiamine pyrophosphate</keyword>
<dbReference type="Pfam" id="PF16582">
    <property type="entry name" value="TPP_enzyme_M_2"/>
    <property type="match status" value="1"/>
</dbReference>
<keyword evidence="2 7" id="KW-0808">Transferase</keyword>
<comment type="cofactor">
    <cofactor evidence="7">
        <name>thiamine diphosphate</name>
        <dbReference type="ChEBI" id="CHEBI:58937"/>
    </cofactor>
    <text evidence="7">Binds 1 thiamine pyrophosphate per subunit.</text>
</comment>